<keyword evidence="1" id="KW-0812">Transmembrane</keyword>
<evidence type="ECO:0000313" key="2">
    <source>
        <dbReference type="EMBL" id="AYD68737.1"/>
    </source>
</evidence>
<feature type="transmembrane region" description="Helical" evidence="1">
    <location>
        <begin position="6"/>
        <end position="23"/>
    </location>
</feature>
<accession>A0A386JC31</accession>
<protein>
    <submittedName>
        <fullName evidence="2">Uncharacterized protein</fullName>
    </submittedName>
</protein>
<keyword evidence="2" id="KW-0614">Plasmid</keyword>
<proteinExistence type="predicted"/>
<evidence type="ECO:0000256" key="1">
    <source>
        <dbReference type="SAM" id="Phobius"/>
    </source>
</evidence>
<feature type="transmembrane region" description="Helical" evidence="1">
    <location>
        <begin position="35"/>
        <end position="59"/>
    </location>
</feature>
<dbReference type="EMBL" id="MG973074">
    <property type="protein sequence ID" value="AYD68737.1"/>
    <property type="molecule type" value="Genomic_DNA"/>
</dbReference>
<gene>
    <name evidence="2" type="ORF">pHSJD-312_00116</name>
</gene>
<organism evidence="2">
    <name type="scientific">Clostridioides difficile</name>
    <name type="common">Peptoclostridium difficile</name>
    <dbReference type="NCBI Taxonomy" id="1496"/>
    <lineage>
        <taxon>Bacteria</taxon>
        <taxon>Bacillati</taxon>
        <taxon>Bacillota</taxon>
        <taxon>Clostridia</taxon>
        <taxon>Peptostreptococcales</taxon>
        <taxon>Peptostreptococcaceae</taxon>
        <taxon>Clostridioides</taxon>
    </lineage>
</organism>
<sequence length="256" mass="30207">MLEPEYGKYTLLSFIMGCALIFVTKFTFTPEKFKIVYSIIGALLFFYSLASILLGLLLVKIDEKKINAIEQIKWKVNIVLHKKGLKMTDDIYMYNIKYVGSNYIFLKLNYLQKVKLFSNIDIEKEVNYILEKVEYHFKHNVVELDYRRLCEYSLEEIYENSIEFFCDEEGAYEALINIYNETILSLKDSKSFGNSTILNENDLLDKEDLITFLIDNKNIKIIISKLYCAETMNALYFKIIEKILSEEFSKVRNIYL</sequence>
<reference evidence="2" key="1">
    <citation type="journal article" date="2018" name="Sci. Rep.">
        <title>Novel Clade C-I Clostridium difficile strains escape diagnostic tests, differ in pathogenicity potential and carry toxins on extrachromosomal elements.</title>
        <authorList>
            <person name="Ramirez-Vargas G."/>
            <person name="Lopez-Urena D."/>
            <person name="Badilla A."/>
            <person name="Orozco-Aguilar J."/>
            <person name="Murillo T."/>
            <person name="Rojas P."/>
            <person name="Riedel T."/>
            <person name="Overmann J."/>
            <person name="Gonzalez G."/>
            <person name="Chaves-Olarte E."/>
            <person name="Quesada-Gomez C."/>
            <person name="Rodriguez C."/>
        </authorList>
    </citation>
    <scope>NUCLEOTIDE SEQUENCE</scope>
    <source>
        <strain evidence="2">HSJD-312</strain>
        <plasmid evidence="2">pHSJD-312</plasmid>
    </source>
</reference>
<keyword evidence="1" id="KW-0472">Membrane</keyword>
<name>A0A386JC31_CLODI</name>
<dbReference type="AlphaFoldDB" id="A0A386JC31"/>
<geneLocation type="plasmid" evidence="2">
    <name>pHSJD-312</name>
</geneLocation>
<keyword evidence="1" id="KW-1133">Transmembrane helix</keyword>